<feature type="compositionally biased region" description="Low complexity" evidence="1">
    <location>
        <begin position="58"/>
        <end position="69"/>
    </location>
</feature>
<proteinExistence type="predicted"/>
<feature type="region of interest" description="Disordered" evidence="1">
    <location>
        <begin position="264"/>
        <end position="443"/>
    </location>
</feature>
<feature type="compositionally biased region" description="Basic residues" evidence="1">
    <location>
        <begin position="33"/>
        <end position="48"/>
    </location>
</feature>
<feature type="compositionally biased region" description="Basic and acidic residues" evidence="1">
    <location>
        <begin position="330"/>
        <end position="340"/>
    </location>
</feature>
<dbReference type="Proteomes" id="UP001217918">
    <property type="component" value="Unassembled WGS sequence"/>
</dbReference>
<sequence>MAPTLRSSRPRAQDADVPARTYRSSPALNQVHFPRRRRSVKTYGRRHVSASAAGAPPKTKTLQQQTLTQMYDSDRQRQGNNAALVDGEDDATPSRPRERPSKRRKTMGDAPSAPGSSLHTQTLTQLLSDGSLILGDQDTKDRRDSVVPQTPSGRGILKSEVPSSQPTPFTPMLDRYGPLEVRSPLKHRSTNVDAPTPTTARWSGKRPRSMVIQDSLSSAGSSFQSPPEKSGGGPGQKREPLADITLPAASQALGALSSIAPVQAGLEQAGRSSEIPDSEYDEDELQSPDASPQKMDPTPSKLSSRAESGVDVATPTPASRRSGTPSTVRIYEDVEIERPRPSIPASRSTELPVLSSEKRKPLQTLAPVHNRDREDEDEDGDGEDQGLPGTPTPRARNVPIELAPSPTPELPSLAHHDAPHNKSSPLPRRHTQAKSQAAYSQGLESQRVPLDVIRSLGPQTDRTDLAVTLWPNVAEQIVEGTRVYHFRETELPAETSRIWLYVTSPSSELRYMATIGPGQKPGEIKDDGGVGNAEFNKGKSGKFAYELTQVYQLNNPISWKDIKKEGWFKAPPHPRQHTFLPPVIVGRLLMNLRWALFEEGEGEAVEDQGLVDPALGPSQRLRSEEVDTSQELENQFHSDNADPASRRSPASSPGLEKVLFQTPARARTRARTRGANTQPSQRLFRPSQATTASGPSSPVATGGAPGHDVVIISSPDLGGDAEDAEDEDSPLRRPATLDLLESLASSQAAAAAAALLQDSLFVQNVRSPPRLEVVLDSEGEGDG</sequence>
<reference evidence="2" key="1">
    <citation type="journal article" date="2023" name="Mol. Plant Microbe Interact.">
        <title>Elucidating the Obligate Nature and Biological Capacity of an Invasive Fungal Corn Pathogen.</title>
        <authorList>
            <person name="MacCready J.S."/>
            <person name="Roggenkamp E.M."/>
            <person name="Gdanetz K."/>
            <person name="Chilvers M.I."/>
        </authorList>
    </citation>
    <scope>NUCLEOTIDE SEQUENCE</scope>
    <source>
        <strain evidence="2">PM02</strain>
    </source>
</reference>
<feature type="compositionally biased region" description="Acidic residues" evidence="1">
    <location>
        <begin position="374"/>
        <end position="384"/>
    </location>
</feature>
<protein>
    <submittedName>
        <fullName evidence="2">Uncharacterized protein</fullName>
    </submittedName>
</protein>
<feature type="region of interest" description="Disordered" evidence="1">
    <location>
        <begin position="1"/>
        <end position="119"/>
    </location>
</feature>
<feature type="region of interest" description="Disordered" evidence="1">
    <location>
        <begin position="603"/>
        <end position="732"/>
    </location>
</feature>
<feature type="compositionally biased region" description="Polar residues" evidence="1">
    <location>
        <begin position="687"/>
        <end position="699"/>
    </location>
</feature>
<dbReference type="AlphaFoldDB" id="A0AAD9IC53"/>
<feature type="compositionally biased region" description="Polar residues" evidence="1">
    <location>
        <begin position="433"/>
        <end position="443"/>
    </location>
</feature>
<feature type="compositionally biased region" description="Polar residues" evidence="1">
    <location>
        <begin position="191"/>
        <end position="201"/>
    </location>
</feature>
<gene>
    <name evidence="2" type="ORF">P8C59_008785</name>
</gene>
<feature type="compositionally biased region" description="Acidic residues" evidence="1">
    <location>
        <begin position="719"/>
        <end position="728"/>
    </location>
</feature>
<evidence type="ECO:0000313" key="3">
    <source>
        <dbReference type="Proteomes" id="UP001217918"/>
    </source>
</evidence>
<accession>A0AAD9IC53</accession>
<evidence type="ECO:0000313" key="2">
    <source>
        <dbReference type="EMBL" id="KAK2074590.1"/>
    </source>
</evidence>
<dbReference type="EMBL" id="JAQQPM010000008">
    <property type="protein sequence ID" value="KAK2074590.1"/>
    <property type="molecule type" value="Genomic_DNA"/>
</dbReference>
<keyword evidence="3" id="KW-1185">Reference proteome</keyword>
<comment type="caution">
    <text evidence="2">The sequence shown here is derived from an EMBL/GenBank/DDBJ whole genome shotgun (WGS) entry which is preliminary data.</text>
</comment>
<feature type="compositionally biased region" description="Polar residues" evidence="1">
    <location>
        <begin position="212"/>
        <end position="227"/>
    </location>
</feature>
<feature type="compositionally biased region" description="Acidic residues" evidence="1">
    <location>
        <begin position="276"/>
        <end position="286"/>
    </location>
</feature>
<evidence type="ECO:0000256" key="1">
    <source>
        <dbReference type="SAM" id="MobiDB-lite"/>
    </source>
</evidence>
<feature type="region of interest" description="Disordered" evidence="1">
    <location>
        <begin position="135"/>
        <end position="246"/>
    </location>
</feature>
<name>A0AAD9IC53_9PEZI</name>
<organism evidence="2 3">
    <name type="scientific">Phyllachora maydis</name>
    <dbReference type="NCBI Taxonomy" id="1825666"/>
    <lineage>
        <taxon>Eukaryota</taxon>
        <taxon>Fungi</taxon>
        <taxon>Dikarya</taxon>
        <taxon>Ascomycota</taxon>
        <taxon>Pezizomycotina</taxon>
        <taxon>Sordariomycetes</taxon>
        <taxon>Sordariomycetidae</taxon>
        <taxon>Phyllachorales</taxon>
        <taxon>Phyllachoraceae</taxon>
        <taxon>Phyllachora</taxon>
    </lineage>
</organism>
<feature type="compositionally biased region" description="Polar residues" evidence="1">
    <location>
        <begin position="316"/>
        <end position="327"/>
    </location>
</feature>